<evidence type="ECO:0000313" key="4">
    <source>
        <dbReference type="Proteomes" id="UP001334732"/>
    </source>
</evidence>
<dbReference type="InterPro" id="IPR011250">
    <property type="entry name" value="OMP/PagP_B-barrel"/>
</dbReference>
<keyword evidence="2" id="KW-0732">Signal</keyword>
<dbReference type="SUPFAM" id="SSF56925">
    <property type="entry name" value="OMPA-like"/>
    <property type="match status" value="1"/>
</dbReference>
<keyword evidence="4" id="KW-1185">Reference proteome</keyword>
<feature type="signal peptide" evidence="2">
    <location>
        <begin position="1"/>
        <end position="33"/>
    </location>
</feature>
<sequence>MANKPDGASARGAWRAARLALVLGLAGAPAAHAIEWRVEPSVRATATYTDNVRQSASNTQDALILSATPSVMLRSEGSRRLQASLQYGFTGVSRFGGDSSDNLYHMLNALGKAELVKDFLYVDGAAHISQELISILGSPADATTNNSNRTTVGTYSISPYVQHRLGTFAIAQARYTASGAMFQNNVAANSSINAFTASLLSGTRFNDLSWGLNYSLRKAQNRNAADTTLESANVTAGYALSSHFRVFGMVGQDWNDYLSTTGTSGSFYSAGVGWSPTRRTSIEASAGERYFGRTFSLAATHRTRMSRWNASYSENVSDITQQFLAQSSRIFWLCGANLNLVETADLTNPAPGSCIGPISAGQLATAYSSLGVSTSDLIAAGLLNIATTSGIYVIKNARAGVSWDVGRLSYGLVLTDTRRLYQALAGAEDRVQAVIGSVSYRLSAQTTATGGLSLTRNTADALVTGGAPRQDDILSVSLGLNRRFDDKLDGALIFRHTHRDSNLASATYDENALTALVNMRF</sequence>
<feature type="chain" id="PRO_5047392505" evidence="2">
    <location>
        <begin position="34"/>
        <end position="521"/>
    </location>
</feature>
<accession>A0ABZ1CJQ5</accession>
<organism evidence="3 4">
    <name type="scientific">Thiobacillus sedimenti</name>
    <dbReference type="NCBI Taxonomy" id="3110231"/>
    <lineage>
        <taxon>Bacteria</taxon>
        <taxon>Pseudomonadati</taxon>
        <taxon>Pseudomonadota</taxon>
        <taxon>Betaproteobacteria</taxon>
        <taxon>Nitrosomonadales</taxon>
        <taxon>Thiobacillaceae</taxon>
        <taxon>Thiobacillus</taxon>
    </lineage>
</organism>
<evidence type="ECO:0000313" key="3">
    <source>
        <dbReference type="EMBL" id="WRS39614.1"/>
    </source>
</evidence>
<gene>
    <name evidence="3" type="ORF">VA613_01725</name>
</gene>
<dbReference type="SUPFAM" id="SSF56935">
    <property type="entry name" value="Porins"/>
    <property type="match status" value="1"/>
</dbReference>
<dbReference type="EMBL" id="CP141769">
    <property type="protein sequence ID" value="WRS39614.1"/>
    <property type="molecule type" value="Genomic_DNA"/>
</dbReference>
<name>A0ABZ1CJQ5_9PROT</name>
<dbReference type="RefSeq" id="WP_324780145.1">
    <property type="nucleotide sequence ID" value="NZ_CP141769.1"/>
</dbReference>
<protein>
    <submittedName>
        <fullName evidence="3">TIGR03016 family PEP-CTERM system-associated outer membrane protein</fullName>
    </submittedName>
</protein>
<comment type="subcellular location">
    <subcellularLocation>
        <location evidence="1">Cell outer membrane</location>
    </subcellularLocation>
</comment>
<proteinExistence type="predicted"/>
<reference evidence="3 4" key="1">
    <citation type="submission" date="2023-12" db="EMBL/GenBank/DDBJ databases">
        <title>Thiobacillus sedimentum sp. nov., a chemolithoautotrophic sulfur-oxidizing bacterium isolated from freshwater sediment.</title>
        <authorList>
            <person name="Luo J."/>
            <person name="Dai C."/>
        </authorList>
    </citation>
    <scope>NUCLEOTIDE SEQUENCE [LARGE SCALE GENOMIC DNA]</scope>
    <source>
        <strain evidence="3 4">SCUT-2</strain>
    </source>
</reference>
<evidence type="ECO:0000256" key="2">
    <source>
        <dbReference type="SAM" id="SignalP"/>
    </source>
</evidence>
<dbReference type="InterPro" id="IPR017467">
    <property type="entry name" value="CHP03016_PEP-CTERM"/>
</dbReference>
<evidence type="ECO:0000256" key="1">
    <source>
        <dbReference type="ARBA" id="ARBA00004442"/>
    </source>
</evidence>
<dbReference type="NCBIfam" id="TIGR03016">
    <property type="entry name" value="pepcterm_hypo_1"/>
    <property type="match status" value="1"/>
</dbReference>
<dbReference type="Proteomes" id="UP001334732">
    <property type="component" value="Chromosome"/>
</dbReference>